<dbReference type="HOGENOM" id="CLU_3393063_0_0_1"/>
<evidence type="ECO:0000313" key="1">
    <source>
        <dbReference type="EnsemblPlants" id="KQL13051"/>
    </source>
</evidence>
<name>K3ZGN7_SETIT</name>
<dbReference type="InParanoid" id="K3ZGN7"/>
<keyword evidence="2" id="KW-1185">Reference proteome</keyword>
<protein>
    <submittedName>
        <fullName evidence="1">Uncharacterized protein</fullName>
    </submittedName>
</protein>
<reference evidence="1" key="2">
    <citation type="submission" date="2018-08" db="UniProtKB">
        <authorList>
            <consortium name="EnsemblPlants"/>
        </authorList>
    </citation>
    <scope>IDENTIFICATION</scope>
    <source>
        <strain evidence="1">Yugu1</strain>
    </source>
</reference>
<dbReference type="AlphaFoldDB" id="K3ZGN7"/>
<dbReference type="Gramene" id="KQL13051">
    <property type="protein sequence ID" value="KQL13051"/>
    <property type="gene ID" value="SETIT_025739mg"/>
</dbReference>
<dbReference type="Proteomes" id="UP000004995">
    <property type="component" value="Unassembled WGS sequence"/>
</dbReference>
<proteinExistence type="predicted"/>
<sequence>MFQQTYLKLTIYAPRYFSNIKPLSYFYVGRLI</sequence>
<evidence type="ECO:0000313" key="2">
    <source>
        <dbReference type="Proteomes" id="UP000004995"/>
    </source>
</evidence>
<accession>K3ZGN7</accession>
<dbReference type="EMBL" id="AGNK02001420">
    <property type="status" value="NOT_ANNOTATED_CDS"/>
    <property type="molecule type" value="Genomic_DNA"/>
</dbReference>
<organism evidence="1 2">
    <name type="scientific">Setaria italica</name>
    <name type="common">Foxtail millet</name>
    <name type="synonym">Panicum italicum</name>
    <dbReference type="NCBI Taxonomy" id="4555"/>
    <lineage>
        <taxon>Eukaryota</taxon>
        <taxon>Viridiplantae</taxon>
        <taxon>Streptophyta</taxon>
        <taxon>Embryophyta</taxon>
        <taxon>Tracheophyta</taxon>
        <taxon>Spermatophyta</taxon>
        <taxon>Magnoliopsida</taxon>
        <taxon>Liliopsida</taxon>
        <taxon>Poales</taxon>
        <taxon>Poaceae</taxon>
        <taxon>PACMAD clade</taxon>
        <taxon>Panicoideae</taxon>
        <taxon>Panicodae</taxon>
        <taxon>Paniceae</taxon>
        <taxon>Cenchrinae</taxon>
        <taxon>Setaria</taxon>
    </lineage>
</organism>
<dbReference type="EnsemblPlants" id="KQL13051">
    <property type="protein sequence ID" value="KQL13051"/>
    <property type="gene ID" value="SETIT_025739mg"/>
</dbReference>
<reference evidence="2" key="1">
    <citation type="journal article" date="2012" name="Nat. Biotechnol.">
        <title>Reference genome sequence of the model plant Setaria.</title>
        <authorList>
            <person name="Bennetzen J.L."/>
            <person name="Schmutz J."/>
            <person name="Wang H."/>
            <person name="Percifield R."/>
            <person name="Hawkins J."/>
            <person name="Pontaroli A.C."/>
            <person name="Estep M."/>
            <person name="Feng L."/>
            <person name="Vaughn J.N."/>
            <person name="Grimwood J."/>
            <person name="Jenkins J."/>
            <person name="Barry K."/>
            <person name="Lindquist E."/>
            <person name="Hellsten U."/>
            <person name="Deshpande S."/>
            <person name="Wang X."/>
            <person name="Wu X."/>
            <person name="Mitros T."/>
            <person name="Triplett J."/>
            <person name="Yang X."/>
            <person name="Ye C.Y."/>
            <person name="Mauro-Herrera M."/>
            <person name="Wang L."/>
            <person name="Li P."/>
            <person name="Sharma M."/>
            <person name="Sharma R."/>
            <person name="Ronald P.C."/>
            <person name="Panaud O."/>
            <person name="Kellogg E.A."/>
            <person name="Brutnell T.P."/>
            <person name="Doust A.N."/>
            <person name="Tuskan G.A."/>
            <person name="Rokhsar D."/>
            <person name="Devos K.M."/>
        </authorList>
    </citation>
    <scope>NUCLEOTIDE SEQUENCE [LARGE SCALE GENOMIC DNA]</scope>
    <source>
        <strain evidence="2">cv. Yugu1</strain>
    </source>
</reference>